<protein>
    <submittedName>
        <fullName evidence="2">Uncharacterized protein</fullName>
    </submittedName>
</protein>
<dbReference type="Proteomes" id="UP001054945">
    <property type="component" value="Unassembled WGS sequence"/>
</dbReference>
<gene>
    <name evidence="2" type="ORF">CEXT_604281</name>
</gene>
<evidence type="ECO:0000256" key="1">
    <source>
        <dbReference type="SAM" id="MobiDB-lite"/>
    </source>
</evidence>
<dbReference type="EMBL" id="BPLR01010953">
    <property type="protein sequence ID" value="GIY43287.1"/>
    <property type="molecule type" value="Genomic_DNA"/>
</dbReference>
<feature type="compositionally biased region" description="Basic residues" evidence="1">
    <location>
        <begin position="79"/>
        <end position="94"/>
    </location>
</feature>
<comment type="caution">
    <text evidence="2">The sequence shown here is derived from an EMBL/GenBank/DDBJ whole genome shotgun (WGS) entry which is preliminary data.</text>
</comment>
<name>A0AAV4TEJ3_CAEEX</name>
<keyword evidence="3" id="KW-1185">Reference proteome</keyword>
<feature type="region of interest" description="Disordered" evidence="1">
    <location>
        <begin position="1"/>
        <end position="33"/>
    </location>
</feature>
<accession>A0AAV4TEJ3</accession>
<reference evidence="2 3" key="1">
    <citation type="submission" date="2021-06" db="EMBL/GenBank/DDBJ databases">
        <title>Caerostris extrusa draft genome.</title>
        <authorList>
            <person name="Kono N."/>
            <person name="Arakawa K."/>
        </authorList>
    </citation>
    <scope>NUCLEOTIDE SEQUENCE [LARGE SCALE GENOMIC DNA]</scope>
</reference>
<evidence type="ECO:0000313" key="3">
    <source>
        <dbReference type="Proteomes" id="UP001054945"/>
    </source>
</evidence>
<organism evidence="2 3">
    <name type="scientific">Caerostris extrusa</name>
    <name type="common">Bark spider</name>
    <name type="synonym">Caerostris bankana</name>
    <dbReference type="NCBI Taxonomy" id="172846"/>
    <lineage>
        <taxon>Eukaryota</taxon>
        <taxon>Metazoa</taxon>
        <taxon>Ecdysozoa</taxon>
        <taxon>Arthropoda</taxon>
        <taxon>Chelicerata</taxon>
        <taxon>Arachnida</taxon>
        <taxon>Araneae</taxon>
        <taxon>Araneomorphae</taxon>
        <taxon>Entelegynae</taxon>
        <taxon>Araneoidea</taxon>
        <taxon>Araneidae</taxon>
        <taxon>Caerostris</taxon>
    </lineage>
</organism>
<proteinExistence type="predicted"/>
<feature type="compositionally biased region" description="Pro residues" evidence="1">
    <location>
        <begin position="15"/>
        <end position="29"/>
    </location>
</feature>
<feature type="region of interest" description="Disordered" evidence="1">
    <location>
        <begin position="61"/>
        <end position="94"/>
    </location>
</feature>
<dbReference type="AlphaFoldDB" id="A0AAV4TEJ3"/>
<sequence>MSNGKTIIISAPTPTTKPPPPSLPSPEPAAPESRHHRFIICVPGLATVHHLRTLHNLVRQFHNKPRAHPAQRGPDQLAGHRRTRGRVPHGLRPR</sequence>
<evidence type="ECO:0000313" key="2">
    <source>
        <dbReference type="EMBL" id="GIY43287.1"/>
    </source>
</evidence>